<keyword evidence="1" id="KW-0732">Signal</keyword>
<evidence type="ECO:0000313" key="2">
    <source>
        <dbReference type="EMBL" id="JAH66706.1"/>
    </source>
</evidence>
<name>A0A0E9ULR8_ANGAN</name>
<sequence length="95" mass="10866">MCLLCVYVLVCAMWVVYVQENTTVRQRMRLGQTPLLLNVLDEQCGYISASQLQTHRAEGQYLLSVFRKHCNSKTLSEAVTLTSEGEISYNYIITQ</sequence>
<protein>
    <submittedName>
        <fullName evidence="2">Uncharacterized protein</fullName>
    </submittedName>
</protein>
<feature type="signal peptide" evidence="1">
    <location>
        <begin position="1"/>
        <end position="18"/>
    </location>
</feature>
<dbReference type="AlphaFoldDB" id="A0A0E9ULR8"/>
<proteinExistence type="predicted"/>
<evidence type="ECO:0000256" key="1">
    <source>
        <dbReference type="SAM" id="SignalP"/>
    </source>
</evidence>
<organism evidence="2">
    <name type="scientific">Anguilla anguilla</name>
    <name type="common">European freshwater eel</name>
    <name type="synonym">Muraena anguilla</name>
    <dbReference type="NCBI Taxonomy" id="7936"/>
    <lineage>
        <taxon>Eukaryota</taxon>
        <taxon>Metazoa</taxon>
        <taxon>Chordata</taxon>
        <taxon>Craniata</taxon>
        <taxon>Vertebrata</taxon>
        <taxon>Euteleostomi</taxon>
        <taxon>Actinopterygii</taxon>
        <taxon>Neopterygii</taxon>
        <taxon>Teleostei</taxon>
        <taxon>Anguilliformes</taxon>
        <taxon>Anguillidae</taxon>
        <taxon>Anguilla</taxon>
    </lineage>
</organism>
<dbReference type="EMBL" id="GBXM01041871">
    <property type="protein sequence ID" value="JAH66706.1"/>
    <property type="molecule type" value="Transcribed_RNA"/>
</dbReference>
<reference evidence="2" key="2">
    <citation type="journal article" date="2015" name="Fish Shellfish Immunol.">
        <title>Early steps in the European eel (Anguilla anguilla)-Vibrio vulnificus interaction in the gills: Role of the RtxA13 toxin.</title>
        <authorList>
            <person name="Callol A."/>
            <person name="Pajuelo D."/>
            <person name="Ebbesson L."/>
            <person name="Teles M."/>
            <person name="MacKenzie S."/>
            <person name="Amaro C."/>
        </authorList>
    </citation>
    <scope>NUCLEOTIDE SEQUENCE</scope>
</reference>
<reference evidence="2" key="1">
    <citation type="submission" date="2014-11" db="EMBL/GenBank/DDBJ databases">
        <authorList>
            <person name="Amaro Gonzalez C."/>
        </authorList>
    </citation>
    <scope>NUCLEOTIDE SEQUENCE</scope>
</reference>
<accession>A0A0E9ULR8</accession>
<feature type="chain" id="PRO_5002433977" evidence="1">
    <location>
        <begin position="19"/>
        <end position="95"/>
    </location>
</feature>